<dbReference type="Proteomes" id="UP001304769">
    <property type="component" value="Unassembled WGS sequence"/>
</dbReference>
<protein>
    <submittedName>
        <fullName evidence="1">Uncharacterized protein</fullName>
    </submittedName>
</protein>
<gene>
    <name evidence="1" type="ORF">SPF06_21425</name>
</gene>
<proteinExistence type="predicted"/>
<evidence type="ECO:0000313" key="1">
    <source>
        <dbReference type="EMBL" id="MEA5457286.1"/>
    </source>
</evidence>
<accession>A0ABU5TCW5</accession>
<comment type="caution">
    <text evidence="1">The sequence shown here is derived from an EMBL/GenBank/DDBJ whole genome shotgun (WGS) entry which is preliminary data.</text>
</comment>
<evidence type="ECO:0000313" key="2">
    <source>
        <dbReference type="Proteomes" id="UP001304769"/>
    </source>
</evidence>
<sequence>MQPTTTADAFSRVRNASPASIESAFAEHAPHAPAGAYPALGGVPLSEIHEHFRNRSVPAAWKNAVLAELVEAAQSGDTLAHLAVLVVFVPKAIAVATSTRALRRYPLKDAVSIYLGALWEQVLVHPLHRSGSVAGNLTLGALHSVTEEDRRDPALVDALRTDGLDGGAVEYVLHQRSAGAETENPAETSEKDVADLFAWSLDSGILTPEEVSLVSLWYLGGSEGQAAAAARLGLSRDSARRHICRVRTKLTSAVRDEVAANGWT</sequence>
<name>A0ABU5TCW5_9MICC</name>
<organism evidence="1 2">
    <name type="scientific">Sinomonas terricola</name>
    <dbReference type="NCBI Taxonomy" id="3110330"/>
    <lineage>
        <taxon>Bacteria</taxon>
        <taxon>Bacillati</taxon>
        <taxon>Actinomycetota</taxon>
        <taxon>Actinomycetes</taxon>
        <taxon>Micrococcales</taxon>
        <taxon>Micrococcaceae</taxon>
        <taxon>Sinomonas</taxon>
    </lineage>
</organism>
<dbReference type="RefSeq" id="WP_323281198.1">
    <property type="nucleotide sequence ID" value="NZ_JAYGGQ010000026.1"/>
</dbReference>
<reference evidence="1 2" key="1">
    <citation type="submission" date="2023-12" db="EMBL/GenBank/DDBJ databases">
        <title>Sinomonas terricola sp. nov, isolated from litchi orchard soil in Guangdong, PR China.</title>
        <authorList>
            <person name="Jiaxin W."/>
            <person name="Yang Z."/>
            <person name="Honghui Z."/>
        </authorList>
    </citation>
    <scope>NUCLEOTIDE SEQUENCE [LARGE SCALE GENOMIC DNA]</scope>
    <source>
        <strain evidence="1 2">JGH33</strain>
    </source>
</reference>
<dbReference type="EMBL" id="JAYGGQ010000026">
    <property type="protein sequence ID" value="MEA5457286.1"/>
    <property type="molecule type" value="Genomic_DNA"/>
</dbReference>
<keyword evidence="2" id="KW-1185">Reference proteome</keyword>